<accession>A0A427XR54</accession>
<dbReference type="PANTHER" id="PTHR43130:SF15">
    <property type="entry name" value="THIJ_PFPI FAMILY PROTEIN (AFU_ORTHOLOGUE AFUA_5G14240)"/>
    <property type="match status" value="1"/>
</dbReference>
<proteinExistence type="predicted"/>
<evidence type="ECO:0000313" key="3">
    <source>
        <dbReference type="Proteomes" id="UP000279236"/>
    </source>
</evidence>
<dbReference type="EMBL" id="RSCE01000007">
    <property type="protein sequence ID" value="RSH81339.1"/>
    <property type="molecule type" value="Genomic_DNA"/>
</dbReference>
<dbReference type="Pfam" id="PF01965">
    <property type="entry name" value="DJ-1_PfpI"/>
    <property type="match status" value="1"/>
</dbReference>
<dbReference type="STRING" id="105984.A0A427XR54"/>
<dbReference type="RefSeq" id="XP_028476058.1">
    <property type="nucleotide sequence ID" value="XM_028624084.1"/>
</dbReference>
<name>A0A427XR54_9TREE</name>
<dbReference type="GeneID" id="39593325"/>
<dbReference type="AlphaFoldDB" id="A0A427XR54"/>
<evidence type="ECO:0000313" key="2">
    <source>
        <dbReference type="EMBL" id="RSH81339.1"/>
    </source>
</evidence>
<dbReference type="SUPFAM" id="SSF52317">
    <property type="entry name" value="Class I glutamine amidotransferase-like"/>
    <property type="match status" value="1"/>
</dbReference>
<gene>
    <name evidence="2" type="ORF">EHS24_008782</name>
</gene>
<dbReference type="InterPro" id="IPR029062">
    <property type="entry name" value="Class_I_gatase-like"/>
</dbReference>
<dbReference type="Gene3D" id="3.40.50.880">
    <property type="match status" value="1"/>
</dbReference>
<sequence>MHIALQLGTTHSRATRQNITAMATTTPLRMGMLLFPGFQILDVFGPLDVINVLSRSEPIDLSIIAETLQPVSNRSDKMTLTQCEQRVVPTHTIASVPALDVLIVPGGFGTRAPAHDVDALVAYIRSSYPTLQTIISVCTGAGLLARAGVLDGRRATTNKNAFYDMTVLGPKTYWVARARWVQDGNVWTSAGVTAGTDATLAWVADKYGDKVAADTANYLEHERVLDPNDDPFAALRGIKDVPPQDE</sequence>
<evidence type="ECO:0000259" key="1">
    <source>
        <dbReference type="Pfam" id="PF01965"/>
    </source>
</evidence>
<comment type="caution">
    <text evidence="2">The sequence shown here is derived from an EMBL/GenBank/DDBJ whole genome shotgun (WGS) entry which is preliminary data.</text>
</comment>
<dbReference type="PANTHER" id="PTHR43130">
    <property type="entry name" value="ARAC-FAMILY TRANSCRIPTIONAL REGULATOR"/>
    <property type="match status" value="1"/>
</dbReference>
<dbReference type="Proteomes" id="UP000279236">
    <property type="component" value="Unassembled WGS sequence"/>
</dbReference>
<dbReference type="CDD" id="cd03139">
    <property type="entry name" value="GATase1_PfpI_2"/>
    <property type="match status" value="1"/>
</dbReference>
<dbReference type="InterPro" id="IPR052158">
    <property type="entry name" value="INH-QAR"/>
</dbReference>
<dbReference type="OrthoDB" id="543156at2759"/>
<protein>
    <recommendedName>
        <fullName evidence="1">DJ-1/PfpI domain-containing protein</fullName>
    </recommendedName>
</protein>
<feature type="domain" description="DJ-1/PfpI" evidence="1">
    <location>
        <begin position="32"/>
        <end position="201"/>
    </location>
</feature>
<organism evidence="2 3">
    <name type="scientific">Apiotrichum porosum</name>
    <dbReference type="NCBI Taxonomy" id="105984"/>
    <lineage>
        <taxon>Eukaryota</taxon>
        <taxon>Fungi</taxon>
        <taxon>Dikarya</taxon>
        <taxon>Basidiomycota</taxon>
        <taxon>Agaricomycotina</taxon>
        <taxon>Tremellomycetes</taxon>
        <taxon>Trichosporonales</taxon>
        <taxon>Trichosporonaceae</taxon>
        <taxon>Apiotrichum</taxon>
    </lineage>
</organism>
<reference evidence="2 3" key="1">
    <citation type="submission" date="2018-11" db="EMBL/GenBank/DDBJ databases">
        <title>Genome sequence of Apiotrichum porosum DSM 27194.</title>
        <authorList>
            <person name="Aliyu H."/>
            <person name="Gorte O."/>
            <person name="Ochsenreither K."/>
        </authorList>
    </citation>
    <scope>NUCLEOTIDE SEQUENCE [LARGE SCALE GENOMIC DNA]</scope>
    <source>
        <strain evidence="2 3">DSM 27194</strain>
    </source>
</reference>
<dbReference type="InterPro" id="IPR002818">
    <property type="entry name" value="DJ-1/PfpI"/>
</dbReference>
<keyword evidence="3" id="KW-1185">Reference proteome</keyword>